<keyword evidence="3" id="KW-1185">Reference proteome</keyword>
<gene>
    <name evidence="2" type="ORF">GCM10023322_75650</name>
</gene>
<dbReference type="EMBL" id="BAABJQ010000038">
    <property type="protein sequence ID" value="GAA5199611.1"/>
    <property type="molecule type" value="Genomic_DNA"/>
</dbReference>
<dbReference type="SUPFAM" id="SSF53098">
    <property type="entry name" value="Ribonuclease H-like"/>
    <property type="match status" value="1"/>
</dbReference>
<comment type="caution">
    <text evidence="2">The sequence shown here is derived from an EMBL/GenBank/DDBJ whole genome shotgun (WGS) entry which is preliminary data.</text>
</comment>
<evidence type="ECO:0000259" key="1">
    <source>
        <dbReference type="PROSITE" id="PS50994"/>
    </source>
</evidence>
<dbReference type="Pfam" id="PF13683">
    <property type="entry name" value="rve_3"/>
    <property type="match status" value="1"/>
</dbReference>
<dbReference type="InterPro" id="IPR009057">
    <property type="entry name" value="Homeodomain-like_sf"/>
</dbReference>
<evidence type="ECO:0000313" key="3">
    <source>
        <dbReference type="Proteomes" id="UP001501570"/>
    </source>
</evidence>
<dbReference type="SUPFAM" id="SSF46689">
    <property type="entry name" value="Homeodomain-like"/>
    <property type="match status" value="1"/>
</dbReference>
<dbReference type="PROSITE" id="PS50994">
    <property type="entry name" value="INTEGRASE"/>
    <property type="match status" value="1"/>
</dbReference>
<dbReference type="Proteomes" id="UP001501570">
    <property type="component" value="Unassembled WGS sequence"/>
</dbReference>
<reference evidence="3" key="1">
    <citation type="journal article" date="2019" name="Int. J. Syst. Evol. Microbiol.">
        <title>The Global Catalogue of Microorganisms (GCM) 10K type strain sequencing project: providing services to taxonomists for standard genome sequencing and annotation.</title>
        <authorList>
            <consortium name="The Broad Institute Genomics Platform"/>
            <consortium name="The Broad Institute Genome Sequencing Center for Infectious Disease"/>
            <person name="Wu L."/>
            <person name="Ma J."/>
        </authorList>
    </citation>
    <scope>NUCLEOTIDE SEQUENCE [LARGE SCALE GENOMIC DNA]</scope>
    <source>
        <strain evidence="3">JCM 18304</strain>
    </source>
</reference>
<feature type="domain" description="Integrase catalytic" evidence="1">
    <location>
        <begin position="178"/>
        <end position="354"/>
    </location>
</feature>
<proteinExistence type="predicted"/>
<evidence type="ECO:0000313" key="2">
    <source>
        <dbReference type="EMBL" id="GAA5199611.1"/>
    </source>
</evidence>
<sequence length="382" mass="43670">MAAPAGGRAGVTGHDGEVLLPLAYLTVTNTFAVMRMLPMSDRDKDVEILTLRHQLAVLQRHLGPQIVTFTPADRAFLAALLHPLPRGMLRRLRLIVRPDTVLRWHRNLMKQRHANMSKPKRPGRPPTVRSIRVLVLRLVRENPSWGYRRIHGELATLAITVAASTVWEILKTEGIDPAPHRPTSTWADFLRGQAHALLAVDFIETITLTGQRQYILAAIEHATRRVRVLGTTAHPTAAWVTQAARNLVMDLDEAAVKVRYLIRDRDAKFPALFDRILTDSGIDIVLTGVRMPRMNSIMERWVRTCRRELLDRTLIWNETHLRRCLHEFEIHYNEHRPHQAMRQAAPLRTLPTPITDPDLLARLEVRRNDRLGGIIHEYQHAA</sequence>
<dbReference type="InterPro" id="IPR001584">
    <property type="entry name" value="Integrase_cat-core"/>
</dbReference>
<dbReference type="InterPro" id="IPR012337">
    <property type="entry name" value="RNaseH-like_sf"/>
</dbReference>
<protein>
    <recommendedName>
        <fullName evidence="1">Integrase catalytic domain-containing protein</fullName>
    </recommendedName>
</protein>
<organism evidence="2 3">
    <name type="scientific">Rugosimonospora acidiphila</name>
    <dbReference type="NCBI Taxonomy" id="556531"/>
    <lineage>
        <taxon>Bacteria</taxon>
        <taxon>Bacillati</taxon>
        <taxon>Actinomycetota</taxon>
        <taxon>Actinomycetes</taxon>
        <taxon>Micromonosporales</taxon>
        <taxon>Micromonosporaceae</taxon>
        <taxon>Rugosimonospora</taxon>
    </lineage>
</organism>
<name>A0ABP9SS07_9ACTN</name>
<dbReference type="InterPro" id="IPR036397">
    <property type="entry name" value="RNaseH_sf"/>
</dbReference>
<accession>A0ABP9SS07</accession>
<dbReference type="Gene3D" id="3.30.420.10">
    <property type="entry name" value="Ribonuclease H-like superfamily/Ribonuclease H"/>
    <property type="match status" value="1"/>
</dbReference>